<evidence type="ECO:0000313" key="2">
    <source>
        <dbReference type="EMBL" id="SVC31179.1"/>
    </source>
</evidence>
<feature type="region of interest" description="Disordered" evidence="1">
    <location>
        <begin position="1"/>
        <end position="49"/>
    </location>
</feature>
<feature type="non-terminal residue" evidence="2">
    <location>
        <position position="1"/>
    </location>
</feature>
<evidence type="ECO:0000256" key="1">
    <source>
        <dbReference type="SAM" id="MobiDB-lite"/>
    </source>
</evidence>
<dbReference type="Gene3D" id="2.20.110.10">
    <property type="entry name" value="Histone H3 K4-specific methyltransferase SET7/9 N-terminal domain"/>
    <property type="match status" value="1"/>
</dbReference>
<evidence type="ECO:0008006" key="3">
    <source>
        <dbReference type="Google" id="ProtNLM"/>
    </source>
</evidence>
<dbReference type="EMBL" id="UINC01084485">
    <property type="protein sequence ID" value="SVC31179.1"/>
    <property type="molecule type" value="Genomic_DNA"/>
</dbReference>
<proteinExistence type="predicted"/>
<reference evidence="2" key="1">
    <citation type="submission" date="2018-05" db="EMBL/GenBank/DDBJ databases">
        <authorList>
            <person name="Lanie J.A."/>
            <person name="Ng W.-L."/>
            <person name="Kazmierczak K.M."/>
            <person name="Andrzejewski T.M."/>
            <person name="Davidsen T.M."/>
            <person name="Wayne K.J."/>
            <person name="Tettelin H."/>
            <person name="Glass J.I."/>
            <person name="Rusch D."/>
            <person name="Podicherti R."/>
            <person name="Tsui H.-C.T."/>
            <person name="Winkler M.E."/>
        </authorList>
    </citation>
    <scope>NUCLEOTIDE SEQUENCE</scope>
</reference>
<organism evidence="2">
    <name type="scientific">marine metagenome</name>
    <dbReference type="NCBI Taxonomy" id="408172"/>
    <lineage>
        <taxon>unclassified sequences</taxon>
        <taxon>metagenomes</taxon>
        <taxon>ecological metagenomes</taxon>
    </lineage>
</organism>
<feature type="compositionally biased region" description="Acidic residues" evidence="1">
    <location>
        <begin position="7"/>
        <end position="19"/>
    </location>
</feature>
<dbReference type="AlphaFoldDB" id="A0A382L3I9"/>
<gene>
    <name evidence="2" type="ORF">METZ01_LOCUS284033</name>
</gene>
<dbReference type="InterPro" id="IPR011652">
    <property type="entry name" value="MORN_2"/>
</dbReference>
<protein>
    <recommendedName>
        <fullName evidence="3">Toxin-antitoxin system YwqK family antitoxin</fullName>
    </recommendedName>
</protein>
<accession>A0A382L3I9</accession>
<name>A0A382L3I9_9ZZZZ</name>
<dbReference type="Pfam" id="PF07661">
    <property type="entry name" value="MORN_2"/>
    <property type="match status" value="2"/>
</dbReference>
<sequence>PVPEPLAEPEPEPLAEPEPELTKPFEQVPATASAAQPKPDPEPVAVVPSIRKAKHERFIEERRLELKDQRWYAIGESEPYTGKTKRWTDEGWKQAEGAYKSGLQHGRWKTWWDNGNLRSAVEFKNGKPNGPAIHWYHNGQRKTEGTFANDKFTATAKWDEAGEVLPLDPAPKP</sequence>
<dbReference type="SUPFAM" id="SSF82185">
    <property type="entry name" value="Histone H3 K4-specific methyltransferase SET7/9 N-terminal domain"/>
    <property type="match status" value="1"/>
</dbReference>